<name>A0AAU7QD62_9GAMM</name>
<dbReference type="Gene3D" id="1.10.150.630">
    <property type="match status" value="1"/>
</dbReference>
<proteinExistence type="predicted"/>
<dbReference type="PRINTS" id="PR01344">
    <property type="entry name" value="INVEPROTEIN"/>
</dbReference>
<dbReference type="GO" id="GO:0050709">
    <property type="term" value="P:negative regulation of protein secretion"/>
    <property type="evidence" value="ECO:0007669"/>
    <property type="project" value="InterPro"/>
</dbReference>
<dbReference type="InterPro" id="IPR010812">
    <property type="entry name" value="HrpJ-like"/>
</dbReference>
<dbReference type="InterPro" id="IPR013401">
    <property type="entry name" value="T3SS_LcrE"/>
</dbReference>
<dbReference type="Pfam" id="PF07201">
    <property type="entry name" value="HrpJ"/>
    <property type="match status" value="1"/>
</dbReference>
<dbReference type="GO" id="GO:0009986">
    <property type="term" value="C:cell surface"/>
    <property type="evidence" value="ECO:0007669"/>
    <property type="project" value="InterPro"/>
</dbReference>
<dbReference type="AlphaFoldDB" id="A0AAU7QD62"/>
<organism evidence="2">
    <name type="scientific">Acerihabitans sp. KWT182</name>
    <dbReference type="NCBI Taxonomy" id="3157919"/>
    <lineage>
        <taxon>Bacteria</taxon>
        <taxon>Pseudomonadati</taxon>
        <taxon>Pseudomonadota</taxon>
        <taxon>Gammaproteobacteria</taxon>
        <taxon>Enterobacterales</taxon>
        <taxon>Pectobacteriaceae</taxon>
        <taxon>Acerihabitans</taxon>
    </lineage>
</organism>
<reference evidence="2" key="1">
    <citation type="submission" date="2024-06" db="EMBL/GenBank/DDBJ databases">
        <authorList>
            <person name="Coelho C."/>
            <person name="Bento M."/>
            <person name="Garcia E."/>
            <person name="Camelo A."/>
            <person name="Brandao I."/>
            <person name="Espirito Santo C."/>
            <person name="Trovao J."/>
            <person name="Verissimo A."/>
            <person name="Costa J."/>
            <person name="Tiago I."/>
        </authorList>
    </citation>
    <scope>NUCLEOTIDE SEQUENCE</scope>
    <source>
        <strain evidence="2">KWT182</strain>
    </source>
</reference>
<dbReference type="GO" id="GO:0030254">
    <property type="term" value="P:protein secretion by the type III secretion system"/>
    <property type="evidence" value="ECO:0007669"/>
    <property type="project" value="InterPro"/>
</dbReference>
<dbReference type="SUPFAM" id="SSF140591">
    <property type="entry name" value="Type III secretion system domain"/>
    <property type="match status" value="1"/>
</dbReference>
<feature type="domain" description="Hypersensitivity response secretion-like HrpJ" evidence="1">
    <location>
        <begin position="18"/>
        <end position="177"/>
    </location>
</feature>
<evidence type="ECO:0000313" key="2">
    <source>
        <dbReference type="EMBL" id="XBS70281.1"/>
    </source>
</evidence>
<evidence type="ECO:0000259" key="1">
    <source>
        <dbReference type="Pfam" id="PF07201"/>
    </source>
</evidence>
<sequence>MSEHLENEETPVGQLLKFLQSSDEMSALASQFANRRLFDKKGDSLSDSFERVLDEDAIPKAKSLLKVASVKEESLVNLLLYARSLFPDDSDLIMVLRELLRQKLSGTLRERLQSLLDEVVAQANPRESKAGINCALKARLFGQKYLALKPPLLRKSYRRFLQNDQNAVEDYKDWISAYGYQYRGPVLDFINAALLTDIDSQDPSCSRLEFGYLIGKLSQLKRLRSGDELFIKKLINNKYIIKLNRSEPEWLMLFFFFAGISGGDKRSPSLNFGRFLYVSLSSRALYRAANYLSSV</sequence>
<dbReference type="EMBL" id="CP157947">
    <property type="protein sequence ID" value="XBS70281.1"/>
    <property type="molecule type" value="Genomic_DNA"/>
</dbReference>
<protein>
    <submittedName>
        <fullName evidence="2">Type III secretion system gatekeeper subunit SctW</fullName>
    </submittedName>
</protein>
<dbReference type="NCBIfam" id="TIGR02568">
    <property type="entry name" value="LcrE"/>
    <property type="match status" value="1"/>
</dbReference>
<accession>A0AAU7QD62</accession>
<dbReference type="GO" id="GO:0019867">
    <property type="term" value="C:outer membrane"/>
    <property type="evidence" value="ECO:0007669"/>
    <property type="project" value="InterPro"/>
</dbReference>
<gene>
    <name evidence="2" type="primary">sctW</name>
    <name evidence="2" type="ORF">ABK905_03160</name>
</gene>
<dbReference type="InterPro" id="IPR003520">
    <property type="entry name" value="Invas_InvE"/>
</dbReference>